<dbReference type="PROSITE" id="PS51318">
    <property type="entry name" value="TAT"/>
    <property type="match status" value="1"/>
</dbReference>
<dbReference type="SUPFAM" id="SSF53649">
    <property type="entry name" value="Alkaline phosphatase-like"/>
    <property type="match status" value="1"/>
</dbReference>
<dbReference type="InterPro" id="IPR006311">
    <property type="entry name" value="TAT_signal"/>
</dbReference>
<evidence type="ECO:0000313" key="1">
    <source>
        <dbReference type="EMBL" id="QOV90379.1"/>
    </source>
</evidence>
<keyword evidence="2" id="KW-1185">Reference proteome</keyword>
<dbReference type="Gene3D" id="3.40.720.10">
    <property type="entry name" value="Alkaline Phosphatase, subunit A"/>
    <property type="match status" value="1"/>
</dbReference>
<dbReference type="KEGG" id="hbs:IPV69_03145"/>
<dbReference type="InterPro" id="IPR010869">
    <property type="entry name" value="DUF1501"/>
</dbReference>
<protein>
    <submittedName>
        <fullName evidence="1">DUF1501 domain-containing protein</fullName>
    </submittedName>
</protein>
<dbReference type="AlphaFoldDB" id="A0A7M2WY80"/>
<reference evidence="1 2" key="1">
    <citation type="submission" date="2020-10" db="EMBL/GenBank/DDBJ databases">
        <title>Wide distribution of Phycisphaera-like planctomycetes from WD2101 soil group in peatlands and genome analysis of the first cultivated representative.</title>
        <authorList>
            <person name="Dedysh S.N."/>
            <person name="Beletsky A.V."/>
            <person name="Ivanova A."/>
            <person name="Kulichevskaya I.S."/>
            <person name="Suzina N.E."/>
            <person name="Philippov D.A."/>
            <person name="Rakitin A.L."/>
            <person name="Mardanov A.V."/>
            <person name="Ravin N.V."/>
        </authorList>
    </citation>
    <scope>NUCLEOTIDE SEQUENCE [LARGE SCALE GENOMIC DNA]</scope>
    <source>
        <strain evidence="1 2">M1803</strain>
    </source>
</reference>
<dbReference type="InterPro" id="IPR017850">
    <property type="entry name" value="Alkaline_phosphatase_core_sf"/>
</dbReference>
<gene>
    <name evidence="1" type="ORF">IPV69_03145</name>
</gene>
<organism evidence="1 2">
    <name type="scientific">Humisphaera borealis</name>
    <dbReference type="NCBI Taxonomy" id="2807512"/>
    <lineage>
        <taxon>Bacteria</taxon>
        <taxon>Pseudomonadati</taxon>
        <taxon>Planctomycetota</taxon>
        <taxon>Phycisphaerae</taxon>
        <taxon>Tepidisphaerales</taxon>
        <taxon>Tepidisphaeraceae</taxon>
        <taxon>Humisphaera</taxon>
    </lineage>
</organism>
<name>A0A7M2WY80_9BACT</name>
<dbReference type="Pfam" id="PF07394">
    <property type="entry name" value="DUF1501"/>
    <property type="match status" value="1"/>
</dbReference>
<dbReference type="PANTHER" id="PTHR43737">
    <property type="entry name" value="BLL7424 PROTEIN"/>
    <property type="match status" value="1"/>
</dbReference>
<dbReference type="RefSeq" id="WP_206293460.1">
    <property type="nucleotide sequence ID" value="NZ_CP063458.1"/>
</dbReference>
<dbReference type="Proteomes" id="UP000593765">
    <property type="component" value="Chromosome"/>
</dbReference>
<accession>A0A7M2WY80</accession>
<dbReference type="PANTHER" id="PTHR43737:SF1">
    <property type="entry name" value="DUF1501 DOMAIN-CONTAINING PROTEIN"/>
    <property type="match status" value="1"/>
</dbReference>
<evidence type="ECO:0000313" key="2">
    <source>
        <dbReference type="Proteomes" id="UP000593765"/>
    </source>
</evidence>
<dbReference type="EMBL" id="CP063458">
    <property type="protein sequence ID" value="QOV90379.1"/>
    <property type="molecule type" value="Genomic_DNA"/>
</dbReference>
<proteinExistence type="predicted"/>
<sequence>MFNHYTPGDLALPSRRKFLQHSGMGLGSLALATMLAETTRAATSPASPSVDALPARGPHFAPRAKAVIWLFMTGAPSQVDTFDYKPTLQKMHGEKLPGSDSKTGFFTTSGKCLKSPFGWNQYGQSGSWVSDLFPHLSRHVDDMAFIHSMYLRANNHAPASIELMCGSTVPGRPAAGAWATYGLGSMNQNLPAYVVMHGQKPRGDDQIWSAGFLPKTYGALALDARRKEEIDNLVRPKDETDAQQRAALDLLREVNSDHARTRPTQADLISRINSFELAYRMQSTAPEAMDYVSESEATKKLYGIDNKECETFARQCLIARRLVERGVRFVQIFAGRGSSGDGSVGDVPWDGHNNIEANHRSCAAATDQPAAALLADLKSRGMLDDTLVIWGGEFGRTSDSQGSVGRDHNPNGFTIWMAGGGVKGGCHHGSTDEFGYKAVEHKVHVNDLHATILHLLGLDHEKLTYRYSGRDFRLTDVGGHVIPEILANPVTLPLKRSASAG</sequence>